<dbReference type="GO" id="GO:0016740">
    <property type="term" value="F:transferase activity"/>
    <property type="evidence" value="ECO:0007669"/>
    <property type="project" value="UniProtKB-KW"/>
</dbReference>
<evidence type="ECO:0000313" key="3">
    <source>
        <dbReference type="EMBL" id="RLJ71338.1"/>
    </source>
</evidence>
<keyword evidence="1" id="KW-0677">Repeat</keyword>
<feature type="domain" description="Rhodanese" evidence="2">
    <location>
        <begin position="31"/>
        <end position="145"/>
    </location>
</feature>
<accession>A0A497XR05</accession>
<dbReference type="PROSITE" id="PS50206">
    <property type="entry name" value="RHODANESE_3"/>
    <property type="match status" value="2"/>
</dbReference>
<dbReference type="Proteomes" id="UP000267841">
    <property type="component" value="Unassembled WGS sequence"/>
</dbReference>
<proteinExistence type="predicted"/>
<evidence type="ECO:0000256" key="1">
    <source>
        <dbReference type="ARBA" id="ARBA00022737"/>
    </source>
</evidence>
<dbReference type="PANTHER" id="PTHR43855:SF1">
    <property type="entry name" value="THIOSULFATE SULFURTRANSFERASE"/>
    <property type="match status" value="1"/>
</dbReference>
<dbReference type="InterPro" id="IPR051126">
    <property type="entry name" value="Thiosulfate_sulfurtransferase"/>
</dbReference>
<keyword evidence="4" id="KW-1185">Reference proteome</keyword>
<comment type="caution">
    <text evidence="3">The sequence shown here is derived from an EMBL/GenBank/DDBJ whole genome shotgun (WGS) entry which is preliminary data.</text>
</comment>
<dbReference type="Gene3D" id="3.40.250.10">
    <property type="entry name" value="Rhodanese-like domain"/>
    <property type="match status" value="2"/>
</dbReference>
<protein>
    <submittedName>
        <fullName evidence="3">Thiosulfate/3-mercaptopyruvate sulfurtransferase</fullName>
    </submittedName>
</protein>
<dbReference type="SUPFAM" id="SSF52821">
    <property type="entry name" value="Rhodanese/Cell cycle control phosphatase"/>
    <property type="match status" value="2"/>
</dbReference>
<feature type="domain" description="Rhodanese" evidence="2">
    <location>
        <begin position="173"/>
        <end position="291"/>
    </location>
</feature>
<dbReference type="RefSeq" id="WP_121012595.1">
    <property type="nucleotide sequence ID" value="NZ_RCCJ01000001.1"/>
</dbReference>
<dbReference type="EMBL" id="RCCJ01000001">
    <property type="protein sequence ID" value="RLJ71338.1"/>
    <property type="molecule type" value="Genomic_DNA"/>
</dbReference>
<dbReference type="Pfam" id="PF00581">
    <property type="entry name" value="Rhodanese"/>
    <property type="match status" value="2"/>
</dbReference>
<dbReference type="OrthoDB" id="9770030at2"/>
<keyword evidence="3" id="KW-0670">Pyruvate</keyword>
<dbReference type="CDD" id="cd01448">
    <property type="entry name" value="TST_Repeat_1"/>
    <property type="match status" value="1"/>
</dbReference>
<dbReference type="PANTHER" id="PTHR43855">
    <property type="entry name" value="THIOSULFATE SULFURTRANSFERASE"/>
    <property type="match status" value="1"/>
</dbReference>
<evidence type="ECO:0000259" key="2">
    <source>
        <dbReference type="PROSITE" id="PS50206"/>
    </source>
</evidence>
<dbReference type="InterPro" id="IPR001763">
    <property type="entry name" value="Rhodanese-like_dom"/>
</dbReference>
<dbReference type="SMART" id="SM00450">
    <property type="entry name" value="RHOD"/>
    <property type="match status" value="2"/>
</dbReference>
<name>A0A497XR05_9AQUI</name>
<dbReference type="InterPro" id="IPR036873">
    <property type="entry name" value="Rhodanese-like_dom_sf"/>
</dbReference>
<reference evidence="3 4" key="1">
    <citation type="submission" date="2018-10" db="EMBL/GenBank/DDBJ databases">
        <title>Genomic Encyclopedia of Archaeal and Bacterial Type Strains, Phase II (KMG-II): from individual species to whole genera.</title>
        <authorList>
            <person name="Goeker M."/>
        </authorList>
    </citation>
    <scope>NUCLEOTIDE SEQUENCE [LARGE SCALE GENOMIC DNA]</scope>
    <source>
        <strain evidence="3 4">DSM 16510</strain>
    </source>
</reference>
<keyword evidence="3" id="KW-0808">Transferase</keyword>
<organism evidence="3 4">
    <name type="scientific">Hydrogenivirga caldilitoris</name>
    <dbReference type="NCBI Taxonomy" id="246264"/>
    <lineage>
        <taxon>Bacteria</taxon>
        <taxon>Pseudomonadati</taxon>
        <taxon>Aquificota</taxon>
        <taxon>Aquificia</taxon>
        <taxon>Aquificales</taxon>
        <taxon>Aquificaceae</taxon>
        <taxon>Hydrogenivirga</taxon>
    </lineage>
</organism>
<evidence type="ECO:0000313" key="4">
    <source>
        <dbReference type="Proteomes" id="UP000267841"/>
    </source>
</evidence>
<dbReference type="AlphaFoldDB" id="A0A497XR05"/>
<gene>
    <name evidence="3" type="ORF">BCF55_1637</name>
</gene>
<sequence length="305" mass="35483">MNFLIVLLLMIGVSFSLPKLVSPEWLKEHLGDPEIVILEFSDSQSYLVEGHIPGARLTEKEEWRVMDEKTGALVKKPLKEYEKLFRKWGINNSSKVVLYYKGNNTNEILGAVYAYWIFHLLGHEKVALLDGGWSGWSNKGFPVSYDEPQIKEGNFRANYNPRKEIDADYLLNSIGKKPILDGRPVGHYFGISKFPAAKKYGHVPCSISLPWEWWIQRDKRTNKLLIKIPAYVDEFLKNQGIKREDEVLLFCFGGTGAAFLYMVMDFAGYQGMRVYDASKREWEYLNYPLNRYVWETFRDCRLPNR</sequence>